<feature type="compositionally biased region" description="Polar residues" evidence="2">
    <location>
        <begin position="75"/>
        <end position="90"/>
    </location>
</feature>
<dbReference type="EMBL" id="PQXH01000149">
    <property type="protein sequence ID" value="TGO09929.1"/>
    <property type="molecule type" value="Genomic_DNA"/>
</dbReference>
<feature type="region of interest" description="Disordered" evidence="2">
    <location>
        <begin position="897"/>
        <end position="957"/>
    </location>
</feature>
<evidence type="ECO:0000313" key="3">
    <source>
        <dbReference type="EMBL" id="TGO09929.1"/>
    </source>
</evidence>
<feature type="region of interest" description="Disordered" evidence="2">
    <location>
        <begin position="358"/>
        <end position="380"/>
    </location>
</feature>
<name>A0A4Z1EFC5_9HELO</name>
<evidence type="ECO:0000256" key="1">
    <source>
        <dbReference type="SAM" id="Coils"/>
    </source>
</evidence>
<feature type="compositionally biased region" description="Basic and acidic residues" evidence="2">
    <location>
        <begin position="20"/>
        <end position="74"/>
    </location>
</feature>
<keyword evidence="1" id="KW-0175">Coiled coil</keyword>
<evidence type="ECO:0000256" key="2">
    <source>
        <dbReference type="SAM" id="MobiDB-lite"/>
    </source>
</evidence>
<dbReference type="SUPFAM" id="SSF57997">
    <property type="entry name" value="Tropomyosin"/>
    <property type="match status" value="1"/>
</dbReference>
<gene>
    <name evidence="3" type="ORF">BTUL_0149g00070</name>
</gene>
<feature type="compositionally biased region" description="Basic and acidic residues" evidence="2">
    <location>
        <begin position="1"/>
        <end position="12"/>
    </location>
</feature>
<dbReference type="AlphaFoldDB" id="A0A4Z1EFC5"/>
<reference evidence="3 4" key="1">
    <citation type="submission" date="2017-12" db="EMBL/GenBank/DDBJ databases">
        <title>Comparative genomics of Botrytis spp.</title>
        <authorList>
            <person name="Valero-Jimenez C.A."/>
            <person name="Tapia P."/>
            <person name="Veloso J."/>
            <person name="Silva-Moreno E."/>
            <person name="Staats M."/>
            <person name="Valdes J.H."/>
            <person name="Van Kan J.A.L."/>
        </authorList>
    </citation>
    <scope>NUCLEOTIDE SEQUENCE [LARGE SCALE GENOMIC DNA]</scope>
    <source>
        <strain evidence="3 4">Bt9001</strain>
    </source>
</reference>
<evidence type="ECO:0000313" key="4">
    <source>
        <dbReference type="Proteomes" id="UP000297777"/>
    </source>
</evidence>
<keyword evidence="4" id="KW-1185">Reference proteome</keyword>
<feature type="coiled-coil region" evidence="1">
    <location>
        <begin position="273"/>
        <end position="300"/>
    </location>
</feature>
<sequence>MSSRKHSEDRPPLRGPAGSQRDDRHRPAQNHGIRDRQVNEEGRENRRLDGGRENKDSGTKRNGERADRGSRSSEETSSINTQLSKSDNCSPTTTRPTTATTDAELASKGKEKYSLIFLCGSSSRTSHRAEGYSNSTVNSMPSRLNNIMEKSVNPLTNVSKQVPVPDSSQSESLIDALMQFANQGASRSMLNQVRNSVEECLKQQVEEIEKMGPIMQGFPTHMDVQNKRRVEAEDVLMKTNEELEKAKSLQKEAAKIIASLLVIKASPPIADDSRCLQERCRKLEEKVNDLEKTMTAMDQKDKFSNINDRFQESQAENRKVVAEIKRSKAHFAEMIETSEAKTKREHHNLSDQFTKLDQRHQATRSELASLGPRLESHEKSLKKHEASINESEGKMTTLQQETGKQSTILKAKCDDIDLLTNKVTSLEKSSETNKVSLDDFKSSNLEKISQLKNDMTKFVELQTAQRDVVVKLGTHEQELDAMKDAHKIILKSLGTTVEELNSLKDKVGRLEQIPQAPSIAISQNPSKIASGSSATMIGVMQTRIRNALEDIRVLEERIDKIESSLGSPSRAMSQEDAKVNEQLKSTMENYESRLNELEDSLQKNDSLSMNKPVTKISPFSTAAQDITDVKKAFELYKEQREQMDQVLIKRVEELDNQVKSIQRNDITINEKITNIQFRMGVFVQDLNRIDHRITETNNDQNANTIALRHLNSRFNNISTEDLARNMLQQLEVIYPDIGNAERTFLELRKQHSIHTTQLEKLRSQVVALQGQSIRKQSPTNTGNGGTESLRQEVDSLTKGQIKLGSTAKKLDEATTNTQAGLATLEQSYTTLDLKIQDLNGKIEIQQKSLTEMSADLIEAVGDLQAGLEYLQKSSSNGTIEPAGDTPAPAQSTLLRAQQSSAQEAVINGKKRKDATGAELSKPESLTNGHTRSPLRKKAKRAEDGEDLEQLNQRPHTK</sequence>
<dbReference type="OrthoDB" id="3438382at2759"/>
<comment type="caution">
    <text evidence="3">The sequence shown here is derived from an EMBL/GenBank/DDBJ whole genome shotgun (WGS) entry which is preliminary data.</text>
</comment>
<proteinExistence type="predicted"/>
<protein>
    <submittedName>
        <fullName evidence="3">Uncharacterized protein</fullName>
    </submittedName>
</protein>
<feature type="compositionally biased region" description="Low complexity" evidence="2">
    <location>
        <begin position="91"/>
        <end position="101"/>
    </location>
</feature>
<feature type="region of interest" description="Disordered" evidence="2">
    <location>
        <begin position="1"/>
        <end position="105"/>
    </location>
</feature>
<accession>A0A4Z1EFC5</accession>
<organism evidence="3 4">
    <name type="scientific">Botrytis tulipae</name>
    <dbReference type="NCBI Taxonomy" id="87230"/>
    <lineage>
        <taxon>Eukaryota</taxon>
        <taxon>Fungi</taxon>
        <taxon>Dikarya</taxon>
        <taxon>Ascomycota</taxon>
        <taxon>Pezizomycotina</taxon>
        <taxon>Leotiomycetes</taxon>
        <taxon>Helotiales</taxon>
        <taxon>Sclerotiniaceae</taxon>
        <taxon>Botrytis</taxon>
    </lineage>
</organism>
<feature type="coiled-coil region" evidence="1">
    <location>
        <begin position="537"/>
        <end position="607"/>
    </location>
</feature>
<dbReference type="Proteomes" id="UP000297777">
    <property type="component" value="Unassembled WGS sequence"/>
</dbReference>